<feature type="compositionally biased region" description="Acidic residues" evidence="1">
    <location>
        <begin position="17"/>
        <end position="40"/>
    </location>
</feature>
<feature type="region of interest" description="Disordered" evidence="1">
    <location>
        <begin position="933"/>
        <end position="962"/>
    </location>
</feature>
<feature type="compositionally biased region" description="Polar residues" evidence="1">
    <location>
        <begin position="949"/>
        <end position="962"/>
    </location>
</feature>
<organism evidence="2">
    <name type="scientific">viral metagenome</name>
    <dbReference type="NCBI Taxonomy" id="1070528"/>
    <lineage>
        <taxon>unclassified sequences</taxon>
        <taxon>metagenomes</taxon>
        <taxon>organismal metagenomes</taxon>
    </lineage>
</organism>
<reference evidence="2" key="1">
    <citation type="journal article" date="2020" name="Nature">
        <title>Giant virus diversity and host interactions through global metagenomics.</title>
        <authorList>
            <person name="Schulz F."/>
            <person name="Roux S."/>
            <person name="Paez-Espino D."/>
            <person name="Jungbluth S."/>
            <person name="Walsh D.A."/>
            <person name="Denef V.J."/>
            <person name="McMahon K.D."/>
            <person name="Konstantinidis K.T."/>
            <person name="Eloe-Fadrosh E.A."/>
            <person name="Kyrpides N.C."/>
            <person name="Woyke T."/>
        </authorList>
    </citation>
    <scope>NUCLEOTIDE SEQUENCE</scope>
    <source>
        <strain evidence="2">GVMAG-M-3300022752-39</strain>
    </source>
</reference>
<sequence length="1159" mass="134869">MENESQDSEDVDKIDVDNEFINEPEPQEDNNEENNQENNEENNKENRLNEDSDYNILPDANFSNDMDNLRAYLQKVNEFIYENKLIKSEIEFIKNDDKVVELSWKKPFMNEIAPNIPGYIEKLQSEIIPDSLSLSPEQQNNNTKNSYYIEALNNHREYYLINKDDEFVKPITSSIMVYISKASLKSYIEQNDFTVELETIEHYNFKNKHPDILFYKHVSHNIVIKWNNGDTRDDKFLNHIKKKGKIILFTFVTCEVNEKLYNLYIKPNFLTEYSENESKYYIFNINFLVTFLPLLKFLPRNILPFAIARANALKYTFENQPDLNDIMIDDEATKQDKTLQHCIMKLFLLIKDNIYPSYLDDLYPDHSDEIKSRIFQIIEWAATVSNAKVTVISKNMEKQIKKPIHDTGENTEIITEPVKKTTVPTDNECPVERNSITEDGEQTQEETYENLKDFYSNFDTELLDYYPDLYVLQQGRYQPDPSRKLPSLRQLSRFISSIFCLYLLLNDKGYASVSGGDLFRYLLYDEIKTSADLDYVFWLNNENDKNEIIYKLISSLVLLIAFLQSALYFTNLKHFIEFDMFDSPNNSYKFIIEINGKGDHNKFTMRTMNNPDKFPVTLLSVDCNLKKRMYFITNENEYMEFKTNIVYEKENMELITNLYKRKYLSSENYYVLAAIDMVIKDVSKMDPELGEKINGEILRFSRRLIDIRYLTDEHHEMIKIDDTDNYFIIKDTILTDRGSKEIDDIISDVRTKYSTEQKKLEYYNDIIQHKLQIPSSGETTKKQRSQTTNKTGYPVLLTPSVTPEAMLILVNEVLKPGFKLARIIGDKDKKDKKRKDNIEERKNCSIAQMYIEIEVIELDAVNNVKTGPIIRILRELIEMIAYKEPLRPLDAIIPEKYNIFIPDNNTVVSKLNELLQNINSQLIIDYSDSSSDETYYQSDNGSQSGSQSTVYDSESSLGDQSSQDSTVIAAYLADNSSSEEQVVSKKVTDALNKTNALLKKSAKRFVSLNHLIGEITDRLYKLTTTNTKSGKIPPKKILPPVSKNSTVIPQDNRQPDIIINGEKYIWVEVVDGRDHYKKEGDNDEPPTLYFSNGEEIYGPAPALVSIEDKMETGGKRSPGGKRSRKVKRNKKKTRKAGKNKNRKSRVNKKRRRVNTRKNV</sequence>
<protein>
    <submittedName>
        <fullName evidence="2">Uncharacterized protein</fullName>
    </submittedName>
</protein>
<feature type="region of interest" description="Disordered" evidence="1">
    <location>
        <begin position="1"/>
        <end position="61"/>
    </location>
</feature>
<evidence type="ECO:0000313" key="2">
    <source>
        <dbReference type="EMBL" id="QHT07923.1"/>
    </source>
</evidence>
<accession>A0A6C0CUI5</accession>
<feature type="compositionally biased region" description="Basic and acidic residues" evidence="1">
    <location>
        <begin position="41"/>
        <end position="50"/>
    </location>
</feature>
<proteinExistence type="predicted"/>
<dbReference type="AlphaFoldDB" id="A0A6C0CUI5"/>
<name>A0A6C0CUI5_9ZZZZ</name>
<feature type="compositionally biased region" description="Basic residues" evidence="1">
    <location>
        <begin position="1118"/>
        <end position="1159"/>
    </location>
</feature>
<feature type="compositionally biased region" description="Low complexity" evidence="1">
    <location>
        <begin position="933"/>
        <end position="948"/>
    </location>
</feature>
<evidence type="ECO:0000256" key="1">
    <source>
        <dbReference type="SAM" id="MobiDB-lite"/>
    </source>
</evidence>
<feature type="region of interest" description="Disordered" evidence="1">
    <location>
        <begin position="1108"/>
        <end position="1159"/>
    </location>
</feature>
<feature type="compositionally biased region" description="Acidic residues" evidence="1">
    <location>
        <begin position="1"/>
        <end position="10"/>
    </location>
</feature>
<dbReference type="EMBL" id="MN739489">
    <property type="protein sequence ID" value="QHT07923.1"/>
    <property type="molecule type" value="Genomic_DNA"/>
</dbReference>
<feature type="region of interest" description="Disordered" evidence="1">
    <location>
        <begin position="1026"/>
        <end position="1049"/>
    </location>
</feature>